<protein>
    <recommendedName>
        <fullName evidence="6">Capsule biosynthesis protein</fullName>
    </recommendedName>
</protein>
<reference evidence="4 5" key="2">
    <citation type="submission" date="2015-10" db="EMBL/GenBank/DDBJ databases">
        <title>Draft Genome Sequence of Prosthecomicrobium hirschii ATCC 27832.</title>
        <authorList>
            <person name="Daniel J."/>
            <person name="Givan S.A."/>
            <person name="Brun Y.V."/>
            <person name="Brown P.J."/>
        </authorList>
    </citation>
    <scope>NUCLEOTIDE SEQUENCE [LARGE SCALE GENOMIC DNA]</scope>
    <source>
        <strain evidence="4 5">16</strain>
    </source>
</reference>
<dbReference type="PANTHER" id="PTHR32309">
    <property type="entry name" value="TYROSINE-PROTEIN KINASE"/>
    <property type="match status" value="1"/>
</dbReference>
<dbReference type="GO" id="GO:0004713">
    <property type="term" value="F:protein tyrosine kinase activity"/>
    <property type="evidence" value="ECO:0007669"/>
    <property type="project" value="TreeGrafter"/>
</dbReference>
<dbReference type="EMBL" id="LJYW01000001">
    <property type="protein sequence ID" value="KPL55078.1"/>
    <property type="molecule type" value="Genomic_DNA"/>
</dbReference>
<keyword evidence="5" id="KW-1185">Reference proteome</keyword>
<organism evidence="4 5">
    <name type="scientific">Prosthecodimorpha hirschii</name>
    <dbReference type="NCBI Taxonomy" id="665126"/>
    <lineage>
        <taxon>Bacteria</taxon>
        <taxon>Pseudomonadati</taxon>
        <taxon>Pseudomonadota</taxon>
        <taxon>Alphaproteobacteria</taxon>
        <taxon>Hyphomicrobiales</taxon>
        <taxon>Ancalomicrobiaceae</taxon>
        <taxon>Prosthecodimorpha</taxon>
    </lineage>
</organism>
<keyword evidence="3" id="KW-1133">Transmembrane helix</keyword>
<feature type="transmembrane region" description="Helical" evidence="3">
    <location>
        <begin position="465"/>
        <end position="487"/>
    </location>
</feature>
<dbReference type="Proteomes" id="UP000048984">
    <property type="component" value="Unassembled WGS sequence"/>
</dbReference>
<evidence type="ECO:0000313" key="4">
    <source>
        <dbReference type="EMBL" id="KPL55078.1"/>
    </source>
</evidence>
<dbReference type="AlphaFoldDB" id="A0A0P6VUZ3"/>
<name>A0A0P6VUZ3_9HYPH</name>
<evidence type="ECO:0000256" key="1">
    <source>
        <dbReference type="SAM" id="Coils"/>
    </source>
</evidence>
<evidence type="ECO:0000256" key="2">
    <source>
        <dbReference type="SAM" id="MobiDB-lite"/>
    </source>
</evidence>
<dbReference type="OrthoDB" id="7800844at2"/>
<dbReference type="RefSeq" id="WP_054361245.1">
    <property type="nucleotide sequence ID" value="NZ_JAPCYQ010000001.1"/>
</dbReference>
<sequence length="492" mass="55308">MVDLINPPDDMEARRQEARRRRANREGLDLGEPVQDIDAIEETRRRSAPPPPAPFDAPPPPAGEEAPGRLVEFRKKDKKKKEQELRPEEDTYPGALPVPEVSKSRLISRLGEIKKSVAAKQAGKKKKSAFNLTFWTFAVAVLIPAVLVTVYLYVWAIDQYATEMRFTVRNMQSSTSAAAAAPTMLGSATVNDISDSYVVVEYLGSREFVEDLSKQLDLHKIYSQPSADWWYRMKPEISIEKMTEYVKGMTFVAFDMYTGIISVKVRAFSSADAKTMGDHVMALTESVVNRISERARRNVVRDAEAEVARAEARLRLARAGIAKFRSEEGQVDPNAGAQGFSTTINQLEGELTRLKAELNQLTQTMSPSAPRVRVQQSRVDALEKQIDDEKIKIALKNRSGAAISSQLARYEELVTERDFATQTYTQSLSSLERARMDAERNQRYLAIVVSPRPAQDSEYPERARYSFLSFLALFAMWAVCSLVLGSIRDHMQ</sequence>
<evidence type="ECO:0000313" key="5">
    <source>
        <dbReference type="Proteomes" id="UP000048984"/>
    </source>
</evidence>
<feature type="compositionally biased region" description="Pro residues" evidence="2">
    <location>
        <begin position="48"/>
        <end position="62"/>
    </location>
</feature>
<dbReference type="GO" id="GO:0005886">
    <property type="term" value="C:plasma membrane"/>
    <property type="evidence" value="ECO:0007669"/>
    <property type="project" value="TreeGrafter"/>
</dbReference>
<feature type="region of interest" description="Disordered" evidence="2">
    <location>
        <begin position="1"/>
        <end position="98"/>
    </location>
</feature>
<proteinExistence type="predicted"/>
<feature type="compositionally biased region" description="Basic and acidic residues" evidence="2">
    <location>
        <begin position="71"/>
        <end position="89"/>
    </location>
</feature>
<evidence type="ECO:0008006" key="6">
    <source>
        <dbReference type="Google" id="ProtNLM"/>
    </source>
</evidence>
<keyword evidence="1" id="KW-0175">Coiled coil</keyword>
<accession>A0A0P6VUZ3</accession>
<keyword evidence="3" id="KW-0812">Transmembrane</keyword>
<dbReference type="STRING" id="665126.ABB55_24990"/>
<keyword evidence="3" id="KW-0472">Membrane</keyword>
<dbReference type="InterPro" id="IPR050445">
    <property type="entry name" value="Bact_polysacc_biosynth/exp"/>
</dbReference>
<dbReference type="PANTHER" id="PTHR32309:SF13">
    <property type="entry name" value="FERRIC ENTEROBACTIN TRANSPORT PROTEIN FEPE"/>
    <property type="match status" value="1"/>
</dbReference>
<gene>
    <name evidence="4" type="ORF">ABB55_24990</name>
</gene>
<comment type="caution">
    <text evidence="4">The sequence shown here is derived from an EMBL/GenBank/DDBJ whole genome shotgun (WGS) entry which is preliminary data.</text>
</comment>
<feature type="transmembrane region" description="Helical" evidence="3">
    <location>
        <begin position="134"/>
        <end position="156"/>
    </location>
</feature>
<feature type="coiled-coil region" evidence="1">
    <location>
        <begin position="300"/>
        <end position="399"/>
    </location>
</feature>
<evidence type="ECO:0000256" key="3">
    <source>
        <dbReference type="SAM" id="Phobius"/>
    </source>
</evidence>
<reference evidence="4 5" key="1">
    <citation type="submission" date="2015-09" db="EMBL/GenBank/DDBJ databases">
        <authorList>
            <person name="Jackson K.R."/>
            <person name="Lunt B.L."/>
            <person name="Fisher J.N.B."/>
            <person name="Gardner A.V."/>
            <person name="Bailey M.E."/>
            <person name="Deus L.M."/>
            <person name="Earl A.S."/>
            <person name="Gibby P.D."/>
            <person name="Hartmann K.A."/>
            <person name="Liu J.E."/>
            <person name="Manci A.M."/>
            <person name="Nielsen D.A."/>
            <person name="Solomon M.B."/>
            <person name="Breakwell D.P."/>
            <person name="Burnett S.H."/>
            <person name="Grose J.H."/>
        </authorList>
    </citation>
    <scope>NUCLEOTIDE SEQUENCE [LARGE SCALE GENOMIC DNA]</scope>
    <source>
        <strain evidence="4 5">16</strain>
    </source>
</reference>